<dbReference type="Gene3D" id="1.10.150.240">
    <property type="entry name" value="Putative phosphatase, domain 2"/>
    <property type="match status" value="1"/>
</dbReference>
<dbReference type="RefSeq" id="WP_208675350.1">
    <property type="nucleotide sequence ID" value="NZ_CP030139.2"/>
</dbReference>
<dbReference type="InterPro" id="IPR036412">
    <property type="entry name" value="HAD-like_sf"/>
</dbReference>
<proteinExistence type="predicted"/>
<dbReference type="EMBL" id="CP030139">
    <property type="protein sequence ID" value="WVS92447.1"/>
    <property type="molecule type" value="Genomic_DNA"/>
</dbReference>
<evidence type="ECO:0000313" key="2">
    <source>
        <dbReference type="Proteomes" id="UP000267249"/>
    </source>
</evidence>
<dbReference type="InterPro" id="IPR023198">
    <property type="entry name" value="PGP-like_dom2"/>
</dbReference>
<dbReference type="SUPFAM" id="SSF56784">
    <property type="entry name" value="HAD-like"/>
    <property type="match status" value="1"/>
</dbReference>
<protein>
    <recommendedName>
        <fullName evidence="3">HAD family phosphatase</fullName>
    </recommendedName>
</protein>
<evidence type="ECO:0008006" key="3">
    <source>
        <dbReference type="Google" id="ProtNLM"/>
    </source>
</evidence>
<evidence type="ECO:0000313" key="1">
    <source>
        <dbReference type="EMBL" id="WVS92447.1"/>
    </source>
</evidence>
<reference evidence="1 2" key="1">
    <citation type="journal article" date="2018" name="Sci. Rep.">
        <title>Genome Features and Biochemical Characteristics of a Robust, Fast Growing and Naturally Transformable Cyanobacterium Synechococcus elongatus PCC 11801 Isolated from India.</title>
        <authorList>
            <person name="Jaiswal D."/>
            <person name="Sengupta A."/>
            <person name="Sohoni S."/>
            <person name="Sengupta S."/>
            <person name="Phadnavis A.G."/>
            <person name="Pakrasi H.B."/>
            <person name="Wangikar P.P."/>
        </authorList>
    </citation>
    <scope>NUCLEOTIDE SEQUENCE [LARGE SCALE GENOMIC DNA]</scope>
    <source>
        <strain evidence="1 2">PCC 11801</strain>
    </source>
</reference>
<name>A0AAQ3MCM4_SYNEL</name>
<dbReference type="Proteomes" id="UP000267249">
    <property type="component" value="Chromosome"/>
</dbReference>
<sequence length="55" mass="6171">MQTSPFQRVTFDCDGLLVDSERITNCVLADMLNELSLPVTLDDLLEQFVGYSMAD</sequence>
<dbReference type="Gene3D" id="3.40.50.1000">
    <property type="entry name" value="HAD superfamily/HAD-like"/>
    <property type="match status" value="1"/>
</dbReference>
<accession>A0AAQ3MCM4</accession>
<gene>
    <name evidence="1" type="ORF">DOP62_02625</name>
</gene>
<dbReference type="AlphaFoldDB" id="A0AAQ3MCM4"/>
<dbReference type="InterPro" id="IPR023214">
    <property type="entry name" value="HAD_sf"/>
</dbReference>
<organism evidence="1 2">
    <name type="scientific">Synechococcus elongatus PCC 11801</name>
    <dbReference type="NCBI Taxonomy" id="2219813"/>
    <lineage>
        <taxon>Bacteria</taxon>
        <taxon>Bacillati</taxon>
        <taxon>Cyanobacteriota</taxon>
        <taxon>Cyanophyceae</taxon>
        <taxon>Synechococcales</taxon>
        <taxon>Synechococcaceae</taxon>
        <taxon>Synechococcus</taxon>
    </lineage>
</organism>